<organism evidence="2 3">
    <name type="scientific">Agromyces archimandritae</name>
    <dbReference type="NCBI Taxonomy" id="2781962"/>
    <lineage>
        <taxon>Bacteria</taxon>
        <taxon>Bacillati</taxon>
        <taxon>Actinomycetota</taxon>
        <taxon>Actinomycetes</taxon>
        <taxon>Micrococcales</taxon>
        <taxon>Microbacteriaceae</taxon>
        <taxon>Agromyces</taxon>
    </lineage>
</organism>
<keyword evidence="1" id="KW-0472">Membrane</keyword>
<keyword evidence="2" id="KW-0808">Transferase</keyword>
<dbReference type="Pfam" id="PF13578">
    <property type="entry name" value="Methyltransf_24"/>
    <property type="match status" value="1"/>
</dbReference>
<dbReference type="Proteomes" id="UP000671914">
    <property type="component" value="Chromosome"/>
</dbReference>
<gene>
    <name evidence="2" type="ORF">G127AT_04245</name>
</gene>
<keyword evidence="1" id="KW-0812">Transmembrane</keyword>
<accession>A0A975IPM1</accession>
<feature type="transmembrane region" description="Helical" evidence="1">
    <location>
        <begin position="37"/>
        <end position="57"/>
    </location>
</feature>
<evidence type="ECO:0000256" key="1">
    <source>
        <dbReference type="SAM" id="Phobius"/>
    </source>
</evidence>
<name>A0A975IPM1_9MICO</name>
<reference evidence="2" key="1">
    <citation type="submission" date="2021-03" db="EMBL/GenBank/DDBJ databases">
        <title>Agromyces archimandritus sp. nov., isolated from the cockroach Archimandrita tessellata.</title>
        <authorList>
            <person name="Guzman J."/>
            <person name="Ortuzar M."/>
            <person name="Poehlein A."/>
            <person name="Daniel R."/>
            <person name="Trujillo M."/>
            <person name="Vilcinskas A."/>
        </authorList>
    </citation>
    <scope>NUCLEOTIDE SEQUENCE</scope>
    <source>
        <strain evidence="2">G127AT</strain>
    </source>
</reference>
<keyword evidence="2" id="KW-0489">Methyltransferase</keyword>
<dbReference type="EMBL" id="CP071696">
    <property type="protein sequence ID" value="QTX05434.1"/>
    <property type="molecule type" value="Genomic_DNA"/>
</dbReference>
<dbReference type="RefSeq" id="WP_210900256.1">
    <property type="nucleotide sequence ID" value="NZ_CP071696.1"/>
</dbReference>
<keyword evidence="3" id="KW-1185">Reference proteome</keyword>
<dbReference type="InterPro" id="IPR029063">
    <property type="entry name" value="SAM-dependent_MTases_sf"/>
</dbReference>
<keyword evidence="1" id="KW-1133">Transmembrane helix</keyword>
<dbReference type="KEGG" id="aarc:G127AT_04245"/>
<sequence>MKLFEIRPAFVRAYFVGAMLCTVGGIAAAAVFAEPAWVVLAVLIVGIATLVMIGRSLSNQIMGRLRPALLRDLSSLLSLHRMVEPRGAVPPAGGWAAEPDTLLELVSSTQRSGEAPTIVECGSGTSTIWVALALSARGNGRVIALEHDASFRAETLASLERLGVASWADVRHAPLEKRRIGTAEAAEWYDASTITDLDGIDVLFVDGPPSGATGRRGFAFDELAHRVRPGGVVILDDTARPFESADLARWLSGPFRIERRLGRSTMLRRDPVSVHGPGVATA</sequence>
<dbReference type="SUPFAM" id="SSF53335">
    <property type="entry name" value="S-adenosyl-L-methionine-dependent methyltransferases"/>
    <property type="match status" value="1"/>
</dbReference>
<dbReference type="AlphaFoldDB" id="A0A975IPM1"/>
<dbReference type="GO" id="GO:0008168">
    <property type="term" value="F:methyltransferase activity"/>
    <property type="evidence" value="ECO:0007669"/>
    <property type="project" value="UniProtKB-KW"/>
</dbReference>
<dbReference type="Gene3D" id="3.40.50.150">
    <property type="entry name" value="Vaccinia Virus protein VP39"/>
    <property type="match status" value="1"/>
</dbReference>
<feature type="transmembrane region" description="Helical" evidence="1">
    <location>
        <begin position="12"/>
        <end position="31"/>
    </location>
</feature>
<dbReference type="GO" id="GO:0032259">
    <property type="term" value="P:methylation"/>
    <property type="evidence" value="ECO:0007669"/>
    <property type="project" value="UniProtKB-KW"/>
</dbReference>
<evidence type="ECO:0000313" key="3">
    <source>
        <dbReference type="Proteomes" id="UP000671914"/>
    </source>
</evidence>
<protein>
    <submittedName>
        <fullName evidence="2">Class I SAM-dependent methyltransferase</fullName>
    </submittedName>
</protein>
<proteinExistence type="predicted"/>
<evidence type="ECO:0000313" key="2">
    <source>
        <dbReference type="EMBL" id="QTX05434.1"/>
    </source>
</evidence>